<comment type="function">
    <text evidence="5">Acylhydrolase that catalyzes the hydrolysis of phospholipids at the sn-1 position.</text>
</comment>
<dbReference type="EMBL" id="JABCRI010000001">
    <property type="protein sequence ID" value="KAF8413775.1"/>
    <property type="molecule type" value="Genomic_DNA"/>
</dbReference>
<keyword evidence="9" id="KW-1185">Reference proteome</keyword>
<dbReference type="InterPro" id="IPR033556">
    <property type="entry name" value="PLA"/>
</dbReference>
<name>A0A834ZXW7_TETSI</name>
<dbReference type="PANTHER" id="PTHR31828:SF1">
    <property type="entry name" value="PHOSPHOLIPASE A1-IIGAMMA"/>
    <property type="match status" value="1"/>
</dbReference>
<dbReference type="InterPro" id="IPR002921">
    <property type="entry name" value="Fungal_lipase-type"/>
</dbReference>
<dbReference type="EC" id="3.1.1.-" evidence="5"/>
<keyword evidence="3 5" id="KW-0442">Lipid degradation</keyword>
<evidence type="ECO:0000256" key="4">
    <source>
        <dbReference type="ARBA" id="ARBA00023098"/>
    </source>
</evidence>
<keyword evidence="4 5" id="KW-0443">Lipid metabolism</keyword>
<evidence type="ECO:0000313" key="9">
    <source>
        <dbReference type="Proteomes" id="UP000655225"/>
    </source>
</evidence>
<dbReference type="EMBL" id="JABCRI010000563">
    <property type="protein sequence ID" value="KAF8369716.1"/>
    <property type="molecule type" value="Genomic_DNA"/>
</dbReference>
<comment type="caution">
    <text evidence="8">The sequence shown here is derived from an EMBL/GenBank/DDBJ whole genome shotgun (WGS) entry which is preliminary data.</text>
</comment>
<dbReference type="GO" id="GO:0016042">
    <property type="term" value="P:lipid catabolic process"/>
    <property type="evidence" value="ECO:0007669"/>
    <property type="project" value="UniProtKB-UniRule"/>
</dbReference>
<evidence type="ECO:0000256" key="1">
    <source>
        <dbReference type="ARBA" id="ARBA00010701"/>
    </source>
</evidence>
<dbReference type="GO" id="GO:0008970">
    <property type="term" value="F:phospholipase A1 activity"/>
    <property type="evidence" value="ECO:0007669"/>
    <property type="project" value="UniProtKB-UniRule"/>
</dbReference>
<accession>A0A834ZXW7</accession>
<comment type="similarity">
    <text evidence="1 5">Belongs to the AB hydrolase superfamily. Lipase family.</text>
</comment>
<dbReference type="SUPFAM" id="SSF53474">
    <property type="entry name" value="alpha/beta-Hydrolases"/>
    <property type="match status" value="1"/>
</dbReference>
<keyword evidence="2 5" id="KW-0378">Hydrolase</keyword>
<proteinExistence type="inferred from homology"/>
<dbReference type="AlphaFoldDB" id="A0A834ZXW7"/>
<dbReference type="Pfam" id="PF01764">
    <property type="entry name" value="Lipase_3"/>
    <property type="match status" value="1"/>
</dbReference>
<dbReference type="OrthoDB" id="438440at2759"/>
<evidence type="ECO:0000259" key="6">
    <source>
        <dbReference type="Pfam" id="PF01764"/>
    </source>
</evidence>
<organism evidence="8 9">
    <name type="scientific">Tetracentron sinense</name>
    <name type="common">Spur-leaf</name>
    <dbReference type="NCBI Taxonomy" id="13715"/>
    <lineage>
        <taxon>Eukaryota</taxon>
        <taxon>Viridiplantae</taxon>
        <taxon>Streptophyta</taxon>
        <taxon>Embryophyta</taxon>
        <taxon>Tracheophyta</taxon>
        <taxon>Spermatophyta</taxon>
        <taxon>Magnoliopsida</taxon>
        <taxon>Trochodendrales</taxon>
        <taxon>Trochodendraceae</taxon>
        <taxon>Tetracentron</taxon>
    </lineage>
</organism>
<dbReference type="FunFam" id="3.40.50.1820:FF:000065">
    <property type="entry name" value="Phospholipase A1-II 3"/>
    <property type="match status" value="1"/>
</dbReference>
<evidence type="ECO:0000256" key="3">
    <source>
        <dbReference type="ARBA" id="ARBA00022963"/>
    </source>
</evidence>
<dbReference type="PANTHER" id="PTHR31828">
    <property type="entry name" value="PHOSPHOLIPASE A1-IIGAMMA"/>
    <property type="match status" value="1"/>
</dbReference>
<dbReference type="CDD" id="cd00519">
    <property type="entry name" value="Lipase_3"/>
    <property type="match status" value="1"/>
</dbReference>
<sequence length="397" mass="44451">MGSIAKRWRLLSGQDNWKNLLDPLDIDLRQYIIHYGELAQATYDTFNTEKTSKYAGSSRYARKDFFSKVGIEIGNPFKYHVTKFFYATSVLHVPEAFIVKSLSRESWCKESNWMGYVAVATDEGKVALGRRDIVIAWRGTTQAMEWVDDFEFALVSASKIVGEPHDPKVHQGWYSIYTSDDSKSPFNKTSARDQVLTEVRRLVEEFKDEEISITITGHSLGAALGTINAADIVANGLNKPGGQADKACPVTGFFFASPRVGDSNFKRVSSALENFQVLRIHNSLDIVPDYPLLGYSDVGEELMINTHKSEFLKSPGSVASWHSLEAYLHGVAGTQGSKGGFKLEVNRDIALVNKWMDAVKDELLVPVSWWCEKNKGMVQVADGSWKLMDHEDDDTEL</sequence>
<dbReference type="GO" id="GO:0005737">
    <property type="term" value="C:cytoplasm"/>
    <property type="evidence" value="ECO:0007669"/>
    <property type="project" value="UniProtKB-ARBA"/>
</dbReference>
<protein>
    <recommendedName>
        <fullName evidence="5">Phospholipase A1</fullName>
        <ecNumber evidence="5">3.1.1.-</ecNumber>
    </recommendedName>
</protein>
<reference evidence="8 9" key="1">
    <citation type="submission" date="2020-04" db="EMBL/GenBank/DDBJ databases">
        <title>Plant Genome Project.</title>
        <authorList>
            <person name="Zhang R.-G."/>
        </authorList>
    </citation>
    <scope>NUCLEOTIDE SEQUENCE [LARGE SCALE GENOMIC DNA]</scope>
    <source>
        <strain evidence="8">YNK0</strain>
        <tissue evidence="8">Leaf</tissue>
    </source>
</reference>
<dbReference type="OMA" id="TVRPMEW"/>
<gene>
    <name evidence="8" type="ORF">HHK36_001768</name>
    <name evidence="7" type="ORF">HHK36_032257</name>
</gene>
<dbReference type="InterPro" id="IPR029058">
    <property type="entry name" value="AB_hydrolase_fold"/>
</dbReference>
<dbReference type="Proteomes" id="UP000655225">
    <property type="component" value="Unassembled WGS sequence"/>
</dbReference>
<dbReference type="Gene3D" id="3.40.50.1820">
    <property type="entry name" value="alpha/beta hydrolase"/>
    <property type="match status" value="1"/>
</dbReference>
<evidence type="ECO:0000313" key="7">
    <source>
        <dbReference type="EMBL" id="KAF8369716.1"/>
    </source>
</evidence>
<feature type="domain" description="Fungal lipase-type" evidence="6">
    <location>
        <begin position="134"/>
        <end position="292"/>
    </location>
</feature>
<evidence type="ECO:0000256" key="2">
    <source>
        <dbReference type="ARBA" id="ARBA00022801"/>
    </source>
</evidence>
<evidence type="ECO:0000256" key="5">
    <source>
        <dbReference type="RuleBase" id="RU367093"/>
    </source>
</evidence>
<evidence type="ECO:0000313" key="8">
    <source>
        <dbReference type="EMBL" id="KAF8413775.1"/>
    </source>
</evidence>